<dbReference type="Gene3D" id="6.10.140.640">
    <property type="match status" value="1"/>
</dbReference>
<dbReference type="RefSeq" id="WP_193734931.1">
    <property type="nucleotide sequence ID" value="NZ_CP063304.1"/>
</dbReference>
<keyword evidence="1" id="KW-0238">DNA-binding</keyword>
<sequence length="120" mass="13863">MSKDQTKYDFKAMGQAIKQARISRGWTREQLAQEVDLAPRYIMSLENNGQHPSFQVFITLMTLFNISVDQFLFPDKESKKSTRRRQLDAELDELDEKDYIVMQATAKGLKKAKTEGIDSL</sequence>
<dbReference type="CDD" id="cd00093">
    <property type="entry name" value="HTH_XRE"/>
    <property type="match status" value="1"/>
</dbReference>
<dbReference type="GO" id="GO:0003677">
    <property type="term" value="F:DNA binding"/>
    <property type="evidence" value="ECO:0007669"/>
    <property type="project" value="UniProtKB-KW"/>
</dbReference>
<dbReference type="Gene3D" id="1.10.260.40">
    <property type="entry name" value="lambda repressor-like DNA-binding domains"/>
    <property type="match status" value="1"/>
</dbReference>
<evidence type="ECO:0000256" key="1">
    <source>
        <dbReference type="ARBA" id="ARBA00023125"/>
    </source>
</evidence>
<accession>A0A7M2RE27</accession>
<organism evidence="3 4">
    <name type="scientific">Blautia liquoris</name>
    <dbReference type="NCBI Taxonomy" id="2779518"/>
    <lineage>
        <taxon>Bacteria</taxon>
        <taxon>Bacillati</taxon>
        <taxon>Bacillota</taxon>
        <taxon>Clostridia</taxon>
        <taxon>Lachnospirales</taxon>
        <taxon>Lachnospiraceae</taxon>
        <taxon>Blautia</taxon>
    </lineage>
</organism>
<dbReference type="PROSITE" id="PS50943">
    <property type="entry name" value="HTH_CROC1"/>
    <property type="match status" value="1"/>
</dbReference>
<reference evidence="3 4" key="1">
    <citation type="submission" date="2020-10" db="EMBL/GenBank/DDBJ databases">
        <title>Blautia liquoris sp.nov., isolated from the mud in a fermentation cellar used for the production of Chinese strong-flavoured liquor.</title>
        <authorList>
            <person name="Lu L."/>
        </authorList>
    </citation>
    <scope>NUCLEOTIDE SEQUENCE [LARGE SCALE GENOMIC DNA]</scope>
    <source>
        <strain evidence="3 4">LZLJ-3</strain>
    </source>
</reference>
<feature type="domain" description="HTH cro/C1-type" evidence="2">
    <location>
        <begin position="17"/>
        <end position="71"/>
    </location>
</feature>
<dbReference type="SUPFAM" id="SSF47413">
    <property type="entry name" value="lambda repressor-like DNA-binding domains"/>
    <property type="match status" value="1"/>
</dbReference>
<dbReference type="InterPro" id="IPR001387">
    <property type="entry name" value="Cro/C1-type_HTH"/>
</dbReference>
<dbReference type="Pfam" id="PF18430">
    <property type="entry name" value="DBD_HTH"/>
    <property type="match status" value="1"/>
</dbReference>
<dbReference type="PANTHER" id="PTHR46797:SF1">
    <property type="entry name" value="METHYLPHOSPHONATE SYNTHASE"/>
    <property type="match status" value="1"/>
</dbReference>
<dbReference type="PANTHER" id="PTHR46797">
    <property type="entry name" value="HTH-TYPE TRANSCRIPTIONAL REGULATOR"/>
    <property type="match status" value="1"/>
</dbReference>
<proteinExistence type="predicted"/>
<dbReference type="EMBL" id="CP063304">
    <property type="protein sequence ID" value="QOV18569.1"/>
    <property type="molecule type" value="Genomic_DNA"/>
</dbReference>
<dbReference type="InterPro" id="IPR041511">
    <property type="entry name" value="DBD_HTH"/>
</dbReference>
<gene>
    <name evidence="3" type="ORF">INP51_11190</name>
</gene>
<dbReference type="GO" id="GO:0003700">
    <property type="term" value="F:DNA-binding transcription factor activity"/>
    <property type="evidence" value="ECO:0007669"/>
    <property type="project" value="TreeGrafter"/>
</dbReference>
<dbReference type="GO" id="GO:0005829">
    <property type="term" value="C:cytosol"/>
    <property type="evidence" value="ECO:0007669"/>
    <property type="project" value="TreeGrafter"/>
</dbReference>
<evidence type="ECO:0000313" key="3">
    <source>
        <dbReference type="EMBL" id="QOV18569.1"/>
    </source>
</evidence>
<dbReference type="InterPro" id="IPR010982">
    <property type="entry name" value="Lambda_DNA-bd_dom_sf"/>
</dbReference>
<keyword evidence="4" id="KW-1185">Reference proteome</keyword>
<dbReference type="KEGG" id="bliq:INP51_11190"/>
<dbReference type="InterPro" id="IPR050807">
    <property type="entry name" value="TransReg_Diox_bact_type"/>
</dbReference>
<dbReference type="Pfam" id="PF01381">
    <property type="entry name" value="HTH_3"/>
    <property type="match status" value="1"/>
</dbReference>
<name>A0A7M2RE27_9FIRM</name>
<evidence type="ECO:0000313" key="4">
    <source>
        <dbReference type="Proteomes" id="UP000593601"/>
    </source>
</evidence>
<dbReference type="SMART" id="SM00530">
    <property type="entry name" value="HTH_XRE"/>
    <property type="match status" value="1"/>
</dbReference>
<evidence type="ECO:0000259" key="2">
    <source>
        <dbReference type="PROSITE" id="PS50943"/>
    </source>
</evidence>
<protein>
    <submittedName>
        <fullName evidence="3">Helix-turn-helix transcriptional regulator</fullName>
    </submittedName>
</protein>
<dbReference type="Proteomes" id="UP000593601">
    <property type="component" value="Chromosome"/>
</dbReference>
<dbReference type="AlphaFoldDB" id="A0A7M2RE27"/>